<dbReference type="SFLD" id="SFLDF00027">
    <property type="entry name" value="p-type_atpase"/>
    <property type="match status" value="1"/>
</dbReference>
<evidence type="ECO:0000256" key="7">
    <source>
        <dbReference type="ARBA" id="ARBA00023136"/>
    </source>
</evidence>
<dbReference type="SUPFAM" id="SSF81653">
    <property type="entry name" value="Calcium ATPase, transduction domain A"/>
    <property type="match status" value="1"/>
</dbReference>
<keyword evidence="4 8" id="KW-0479">Metal-binding</keyword>
<sequence length="639" mass="67639">MTPKQKRLLIRIIVALAIFVVTEALSQTGVLAQVAGESGELYAEFALFFVAFLVAGYDIVAGAFRNLAHGHALDEDFLMTIATFGAFALVLFPDSDPHMAEGAAVMIFFQVGELFQSYAVDKSRKSIADMMDISPEFANVIREGQLQQVDPFELAPDDEFVVLPGERIPLDGRIVEGESQIDTAALTGESVPRMGRPGSEVISGCVNLTGKLVVRATKPFEDSTVSRILELVENAAEKKARTENFITRFARVYTPIVVGLAAALAILPPLLFGQPWSDWILRGLTFLVVSCPCALVISVPLSFFGGIGGASRQGILVKGSNYLEALGDATTVVFDKTGTLTDGTFEVTEVHPAAGTTRQRLLELAALAEGFSTHPIAQSVRAACPTPAAAEAVTDVQEISGQGVKAATAEGEILVGNGKLMEAFAVPFEERSAAGTVLYVAQNGQFIGSIVIADRIKPQAKEAIARLHAAGVSRTVMLTGDRTAVANAVAAELGIDEVHAELLPQHKVEEVEAIIQQTRTQTGGKGKVAFVGDGINDAPVLTRADIGIAMGAMGSDAAIEAADIVLMKDNPADIATAKHIARKTMAIVWQNIVFALGVKFAVLILAAFGIANMWMAVFADVGVAVIAILNAMRAMKAPR</sequence>
<dbReference type="Proteomes" id="UP000309454">
    <property type="component" value="Unassembled WGS sequence"/>
</dbReference>
<dbReference type="NCBIfam" id="TIGR01494">
    <property type="entry name" value="ATPase_P-type"/>
    <property type="match status" value="1"/>
</dbReference>
<dbReference type="GO" id="GO:0046872">
    <property type="term" value="F:metal ion binding"/>
    <property type="evidence" value="ECO:0007669"/>
    <property type="project" value="UniProtKB-KW"/>
</dbReference>
<evidence type="ECO:0000256" key="4">
    <source>
        <dbReference type="ARBA" id="ARBA00022723"/>
    </source>
</evidence>
<dbReference type="Gene3D" id="2.70.150.10">
    <property type="entry name" value="Calcium-transporting ATPase, cytoplasmic transduction domain A"/>
    <property type="match status" value="1"/>
</dbReference>
<dbReference type="InterPro" id="IPR018303">
    <property type="entry name" value="ATPase_P-typ_P_site"/>
</dbReference>
<keyword evidence="11" id="KW-1185">Reference proteome</keyword>
<dbReference type="EC" id="3.6.3.3" evidence="10"/>
<evidence type="ECO:0000256" key="1">
    <source>
        <dbReference type="ARBA" id="ARBA00004651"/>
    </source>
</evidence>
<feature type="transmembrane region" description="Helical" evidence="8">
    <location>
        <begin position="614"/>
        <end position="632"/>
    </location>
</feature>
<comment type="subcellular location">
    <subcellularLocation>
        <location evidence="1">Cell membrane</location>
        <topology evidence="1">Multi-pass membrane protein</topology>
    </subcellularLocation>
</comment>
<feature type="transmembrane region" description="Helical" evidence="8">
    <location>
        <begin position="76"/>
        <end position="93"/>
    </location>
</feature>
<keyword evidence="8" id="KW-1003">Cell membrane</keyword>
<feature type="domain" description="P-type ATPase A" evidence="9">
    <location>
        <begin position="133"/>
        <end position="233"/>
    </location>
</feature>
<dbReference type="AlphaFoldDB" id="A0A4T9TID2"/>
<accession>A0A4T9TID2</accession>
<organism evidence="10 11">
    <name type="scientific">Parvibacter caecicola</name>
    <dbReference type="NCBI Taxonomy" id="747645"/>
    <lineage>
        <taxon>Bacteria</taxon>
        <taxon>Bacillati</taxon>
        <taxon>Actinomycetota</taxon>
        <taxon>Coriobacteriia</taxon>
        <taxon>Coriobacteriales</taxon>
        <taxon>Coriobacteriaceae</taxon>
        <taxon>Parvibacter</taxon>
    </lineage>
</organism>
<feature type="transmembrane region" description="Helical" evidence="8">
    <location>
        <begin position="279"/>
        <end position="304"/>
    </location>
</feature>
<evidence type="ECO:0000313" key="10">
    <source>
        <dbReference type="EMBL" id="TJW11172.1"/>
    </source>
</evidence>
<dbReference type="GO" id="GO:0005524">
    <property type="term" value="F:ATP binding"/>
    <property type="evidence" value="ECO:0007669"/>
    <property type="project" value="UniProtKB-UniRule"/>
</dbReference>
<dbReference type="GO" id="GO:0015086">
    <property type="term" value="F:cadmium ion transmembrane transporter activity"/>
    <property type="evidence" value="ECO:0007669"/>
    <property type="project" value="TreeGrafter"/>
</dbReference>
<dbReference type="GO" id="GO:0019829">
    <property type="term" value="F:ATPase-coupled monoatomic cation transmembrane transporter activity"/>
    <property type="evidence" value="ECO:0007669"/>
    <property type="project" value="InterPro"/>
</dbReference>
<dbReference type="InterPro" id="IPR044492">
    <property type="entry name" value="P_typ_ATPase_HD_dom"/>
</dbReference>
<dbReference type="InterPro" id="IPR008250">
    <property type="entry name" value="ATPase_P-typ_transduc_dom_A_sf"/>
</dbReference>
<dbReference type="PANTHER" id="PTHR48085">
    <property type="entry name" value="CADMIUM/ZINC-TRANSPORTING ATPASE HMA2-RELATED"/>
    <property type="match status" value="1"/>
</dbReference>
<evidence type="ECO:0000256" key="3">
    <source>
        <dbReference type="ARBA" id="ARBA00022692"/>
    </source>
</evidence>
<dbReference type="InterPro" id="IPR036412">
    <property type="entry name" value="HAD-like_sf"/>
</dbReference>
<keyword evidence="8" id="KW-0067">ATP-binding</keyword>
<dbReference type="InterPro" id="IPR001757">
    <property type="entry name" value="P_typ_ATPase"/>
</dbReference>
<keyword evidence="5" id="KW-1278">Translocase</keyword>
<dbReference type="Pfam" id="PF00702">
    <property type="entry name" value="Hydrolase"/>
    <property type="match status" value="1"/>
</dbReference>
<name>A0A4T9TID2_9ACTN</name>
<dbReference type="InterPro" id="IPR023214">
    <property type="entry name" value="HAD_sf"/>
</dbReference>
<dbReference type="SFLD" id="SFLDS00003">
    <property type="entry name" value="Haloacid_Dehalogenase"/>
    <property type="match status" value="1"/>
</dbReference>
<evidence type="ECO:0000313" key="11">
    <source>
        <dbReference type="Proteomes" id="UP000309454"/>
    </source>
</evidence>
<gene>
    <name evidence="10" type="primary">cadA</name>
    <name evidence="10" type="ORF">E5982_02810</name>
</gene>
<dbReference type="SUPFAM" id="SSF81665">
    <property type="entry name" value="Calcium ATPase, transmembrane domain M"/>
    <property type="match status" value="1"/>
</dbReference>
<dbReference type="OrthoDB" id="7059309at2"/>
<feature type="transmembrane region" description="Helical" evidence="8">
    <location>
        <begin position="588"/>
        <end position="608"/>
    </location>
</feature>
<evidence type="ECO:0000256" key="5">
    <source>
        <dbReference type="ARBA" id="ARBA00022967"/>
    </source>
</evidence>
<dbReference type="SFLD" id="SFLDG00002">
    <property type="entry name" value="C1.7:_P-type_atpase_like"/>
    <property type="match status" value="1"/>
</dbReference>
<evidence type="ECO:0000256" key="8">
    <source>
        <dbReference type="RuleBase" id="RU362081"/>
    </source>
</evidence>
<dbReference type="EMBL" id="SSTM01000002">
    <property type="protein sequence ID" value="TJW11172.1"/>
    <property type="molecule type" value="Genomic_DNA"/>
</dbReference>
<keyword evidence="10" id="KW-0378">Hydrolase</keyword>
<dbReference type="NCBIfam" id="TIGR01512">
    <property type="entry name" value="ATPase-IB2_Cd"/>
    <property type="match status" value="1"/>
</dbReference>
<dbReference type="GO" id="GO:0005886">
    <property type="term" value="C:plasma membrane"/>
    <property type="evidence" value="ECO:0007669"/>
    <property type="project" value="UniProtKB-SubCell"/>
</dbReference>
<dbReference type="Gene3D" id="3.40.50.1000">
    <property type="entry name" value="HAD superfamily/HAD-like"/>
    <property type="match status" value="1"/>
</dbReference>
<evidence type="ECO:0000259" key="9">
    <source>
        <dbReference type="Pfam" id="PF00122"/>
    </source>
</evidence>
<feature type="transmembrane region" description="Helical" evidence="8">
    <location>
        <begin position="42"/>
        <end position="64"/>
    </location>
</feature>
<keyword evidence="8" id="KW-0547">Nucleotide-binding</keyword>
<reference evidence="10 11" key="1">
    <citation type="submission" date="2019-04" db="EMBL/GenBank/DDBJ databases">
        <title>Microbes associate with the intestines of laboratory mice.</title>
        <authorList>
            <person name="Navarre W."/>
            <person name="Wong E."/>
            <person name="Huang K.C."/>
            <person name="Tropini C."/>
            <person name="Ng K."/>
            <person name="Yu B."/>
        </authorList>
    </citation>
    <scope>NUCLEOTIDE SEQUENCE [LARGE SCALE GENOMIC DNA]</scope>
    <source>
        <strain evidence="10 11">NM48_B13</strain>
    </source>
</reference>
<evidence type="ECO:0000256" key="6">
    <source>
        <dbReference type="ARBA" id="ARBA00022989"/>
    </source>
</evidence>
<keyword evidence="3 8" id="KW-0812">Transmembrane</keyword>
<dbReference type="PRINTS" id="PR00119">
    <property type="entry name" value="CATATPASE"/>
</dbReference>
<comment type="caution">
    <text evidence="10">The sequence shown here is derived from an EMBL/GenBank/DDBJ whole genome shotgun (WGS) entry which is preliminary data.</text>
</comment>
<dbReference type="NCBIfam" id="TIGR01525">
    <property type="entry name" value="ATPase-IB_hvy"/>
    <property type="match status" value="1"/>
</dbReference>
<dbReference type="Gene3D" id="3.40.1110.10">
    <property type="entry name" value="Calcium-transporting ATPase, cytoplasmic domain N"/>
    <property type="match status" value="1"/>
</dbReference>
<dbReference type="GO" id="GO:0016887">
    <property type="term" value="F:ATP hydrolysis activity"/>
    <property type="evidence" value="ECO:0007669"/>
    <property type="project" value="InterPro"/>
</dbReference>
<dbReference type="InterPro" id="IPR023298">
    <property type="entry name" value="ATPase_P-typ_TM_dom_sf"/>
</dbReference>
<feature type="transmembrane region" description="Helical" evidence="8">
    <location>
        <begin position="249"/>
        <end position="267"/>
    </location>
</feature>
<dbReference type="PROSITE" id="PS00154">
    <property type="entry name" value="ATPASE_E1_E2"/>
    <property type="match status" value="1"/>
</dbReference>
<dbReference type="InterPro" id="IPR059000">
    <property type="entry name" value="ATPase_P-type_domA"/>
</dbReference>
<dbReference type="InterPro" id="IPR051014">
    <property type="entry name" value="Cation_Transport_ATPase_IB"/>
</dbReference>
<protein>
    <submittedName>
        <fullName evidence="10">Cadmium-translocating P-type ATPase</fullName>
        <ecNumber evidence="10">3.6.3.3</ecNumber>
    </submittedName>
</protein>
<dbReference type="Pfam" id="PF00122">
    <property type="entry name" value="E1-E2_ATPase"/>
    <property type="match status" value="1"/>
</dbReference>
<dbReference type="InterPro" id="IPR023299">
    <property type="entry name" value="ATPase_P-typ_cyto_dom_N"/>
</dbReference>
<dbReference type="SUPFAM" id="SSF56784">
    <property type="entry name" value="HAD-like"/>
    <property type="match status" value="1"/>
</dbReference>
<dbReference type="RefSeq" id="WP_136845393.1">
    <property type="nucleotide sequence ID" value="NZ_SSTM01000002.1"/>
</dbReference>
<dbReference type="InterPro" id="IPR027256">
    <property type="entry name" value="P-typ_ATPase_IB"/>
</dbReference>
<evidence type="ECO:0000256" key="2">
    <source>
        <dbReference type="ARBA" id="ARBA00006024"/>
    </source>
</evidence>
<comment type="similarity">
    <text evidence="2 8">Belongs to the cation transport ATPase (P-type) (TC 3.A.3) family. Type IB subfamily.</text>
</comment>
<keyword evidence="7 8" id="KW-0472">Membrane</keyword>
<feature type="transmembrane region" description="Helical" evidence="8">
    <location>
        <begin position="99"/>
        <end position="120"/>
    </location>
</feature>
<proteinExistence type="inferred from homology"/>
<keyword evidence="6 8" id="KW-1133">Transmembrane helix</keyword>
<dbReference type="PANTHER" id="PTHR48085:SF5">
    <property type="entry name" value="CADMIUM_ZINC-TRANSPORTING ATPASE HMA4-RELATED"/>
    <property type="match status" value="1"/>
</dbReference>